<evidence type="ECO:0000256" key="1">
    <source>
        <dbReference type="SAM" id="Phobius"/>
    </source>
</evidence>
<accession>A0ABR2MW42</accession>
<gene>
    <name evidence="2" type="ORF">KSP40_PGU000854</name>
</gene>
<feature type="transmembrane region" description="Helical" evidence="1">
    <location>
        <begin position="111"/>
        <end position="128"/>
    </location>
</feature>
<organism evidence="2 3">
    <name type="scientific">Platanthera guangdongensis</name>
    <dbReference type="NCBI Taxonomy" id="2320717"/>
    <lineage>
        <taxon>Eukaryota</taxon>
        <taxon>Viridiplantae</taxon>
        <taxon>Streptophyta</taxon>
        <taxon>Embryophyta</taxon>
        <taxon>Tracheophyta</taxon>
        <taxon>Spermatophyta</taxon>
        <taxon>Magnoliopsida</taxon>
        <taxon>Liliopsida</taxon>
        <taxon>Asparagales</taxon>
        <taxon>Orchidaceae</taxon>
        <taxon>Orchidoideae</taxon>
        <taxon>Orchideae</taxon>
        <taxon>Orchidinae</taxon>
        <taxon>Platanthera</taxon>
    </lineage>
</organism>
<sequence length="198" mass="22408">MTKTYSTRSSLKPREQDLLPPCGNRVMYASFIVPPLEATDGFPIAFPKGCMCHSSSSMFYRLLNQPMLLPFDHILCRSGLSEEFETKQANIFTALEKLFMLQNALLAKSRFLKAFLFYSCVIFLLYMLTSAEQTFAIRARLYLAVQLLGKMIKIICHCSSGGVDWHKISIQSAWIGRWGHPSASNPLGGYARFSLFQL</sequence>
<proteinExistence type="predicted"/>
<keyword evidence="1" id="KW-0472">Membrane</keyword>
<dbReference type="PANTHER" id="PTHR33538">
    <property type="entry name" value="PROTEIN GAMETE EXPRESSED 1"/>
    <property type="match status" value="1"/>
</dbReference>
<keyword evidence="1" id="KW-0812">Transmembrane</keyword>
<dbReference type="InterPro" id="IPR040346">
    <property type="entry name" value="GEX1/Brambleberry"/>
</dbReference>
<dbReference type="PANTHER" id="PTHR33538:SF2">
    <property type="entry name" value="PROTEIN GAMETE EXPRESSED 1"/>
    <property type="match status" value="1"/>
</dbReference>
<evidence type="ECO:0000313" key="2">
    <source>
        <dbReference type="EMBL" id="KAK8968311.1"/>
    </source>
</evidence>
<evidence type="ECO:0000313" key="3">
    <source>
        <dbReference type="Proteomes" id="UP001412067"/>
    </source>
</evidence>
<keyword evidence="1" id="KW-1133">Transmembrane helix</keyword>
<dbReference type="Proteomes" id="UP001412067">
    <property type="component" value="Unassembled WGS sequence"/>
</dbReference>
<reference evidence="2 3" key="1">
    <citation type="journal article" date="2022" name="Nat. Plants">
        <title>Genomes of leafy and leafless Platanthera orchids illuminate the evolution of mycoheterotrophy.</title>
        <authorList>
            <person name="Li M.H."/>
            <person name="Liu K.W."/>
            <person name="Li Z."/>
            <person name="Lu H.C."/>
            <person name="Ye Q.L."/>
            <person name="Zhang D."/>
            <person name="Wang J.Y."/>
            <person name="Li Y.F."/>
            <person name="Zhong Z.M."/>
            <person name="Liu X."/>
            <person name="Yu X."/>
            <person name="Liu D.K."/>
            <person name="Tu X.D."/>
            <person name="Liu B."/>
            <person name="Hao Y."/>
            <person name="Liao X.Y."/>
            <person name="Jiang Y.T."/>
            <person name="Sun W.H."/>
            <person name="Chen J."/>
            <person name="Chen Y.Q."/>
            <person name="Ai Y."/>
            <person name="Zhai J.W."/>
            <person name="Wu S.S."/>
            <person name="Zhou Z."/>
            <person name="Hsiao Y.Y."/>
            <person name="Wu W.L."/>
            <person name="Chen Y.Y."/>
            <person name="Lin Y.F."/>
            <person name="Hsu J.L."/>
            <person name="Li C.Y."/>
            <person name="Wang Z.W."/>
            <person name="Zhao X."/>
            <person name="Zhong W.Y."/>
            <person name="Ma X.K."/>
            <person name="Ma L."/>
            <person name="Huang J."/>
            <person name="Chen G.Z."/>
            <person name="Huang M.Z."/>
            <person name="Huang L."/>
            <person name="Peng D.H."/>
            <person name="Luo Y.B."/>
            <person name="Zou S.Q."/>
            <person name="Chen S.P."/>
            <person name="Lan S."/>
            <person name="Tsai W.C."/>
            <person name="Van de Peer Y."/>
            <person name="Liu Z.J."/>
        </authorList>
    </citation>
    <scope>NUCLEOTIDE SEQUENCE [LARGE SCALE GENOMIC DNA]</scope>
    <source>
        <strain evidence="2">Lor288</strain>
    </source>
</reference>
<comment type="caution">
    <text evidence="2">The sequence shown here is derived from an EMBL/GenBank/DDBJ whole genome shotgun (WGS) entry which is preliminary data.</text>
</comment>
<dbReference type="EMBL" id="JBBWWR010000004">
    <property type="protein sequence ID" value="KAK8968311.1"/>
    <property type="molecule type" value="Genomic_DNA"/>
</dbReference>
<name>A0ABR2MW42_9ASPA</name>
<protein>
    <submittedName>
        <fullName evidence="2">Uncharacterized protein</fullName>
    </submittedName>
</protein>
<keyword evidence="3" id="KW-1185">Reference proteome</keyword>